<protein>
    <submittedName>
        <fullName evidence="1">Uncharacterized protein</fullName>
    </submittedName>
</protein>
<dbReference type="EMBL" id="CH476621">
    <property type="protein sequence ID" value="EDN91436.1"/>
    <property type="molecule type" value="Genomic_DNA"/>
</dbReference>
<dbReference type="GeneID" id="5494580"/>
<organism evidence="1 2">
    <name type="scientific">Sclerotinia sclerotiorum (strain ATCC 18683 / 1980 / Ss-1)</name>
    <name type="common">White mold</name>
    <name type="synonym">Whetzelinia sclerotiorum</name>
    <dbReference type="NCBI Taxonomy" id="665079"/>
    <lineage>
        <taxon>Eukaryota</taxon>
        <taxon>Fungi</taxon>
        <taxon>Dikarya</taxon>
        <taxon>Ascomycota</taxon>
        <taxon>Pezizomycotina</taxon>
        <taxon>Leotiomycetes</taxon>
        <taxon>Helotiales</taxon>
        <taxon>Sclerotiniaceae</taxon>
        <taxon>Sclerotinia</taxon>
    </lineage>
</organism>
<dbReference type="Proteomes" id="UP000001312">
    <property type="component" value="Unassembled WGS sequence"/>
</dbReference>
<dbReference type="AlphaFoldDB" id="A7E6B4"/>
<evidence type="ECO:0000313" key="2">
    <source>
        <dbReference type="Proteomes" id="UP000001312"/>
    </source>
</evidence>
<evidence type="ECO:0000313" key="1">
    <source>
        <dbReference type="EMBL" id="EDN91436.1"/>
    </source>
</evidence>
<sequence length="50" mass="5315">MVEGILGSLNGGEGSLREMGFRCRLSGREIQVGMERAEEMFGGGIVTPEA</sequence>
<dbReference type="KEGG" id="ssl:SS1G_00839"/>
<keyword evidence="2" id="KW-1185">Reference proteome</keyword>
<proteinExistence type="predicted"/>
<dbReference type="InParanoid" id="A7E6B4"/>
<dbReference type="RefSeq" id="XP_001598750.1">
    <property type="nucleotide sequence ID" value="XM_001598700.1"/>
</dbReference>
<gene>
    <name evidence="1" type="ORF">SS1G_00839</name>
</gene>
<accession>A7E6B4</accession>
<dbReference type="HOGENOM" id="CLU_3125903_0_0_1"/>
<name>A7E6B4_SCLS1</name>
<reference evidence="2" key="1">
    <citation type="journal article" date="2011" name="PLoS Genet.">
        <title>Genomic analysis of the necrotrophic fungal pathogens Sclerotinia sclerotiorum and Botrytis cinerea.</title>
        <authorList>
            <person name="Amselem J."/>
            <person name="Cuomo C.A."/>
            <person name="van Kan J.A."/>
            <person name="Viaud M."/>
            <person name="Benito E.P."/>
            <person name="Couloux A."/>
            <person name="Coutinho P.M."/>
            <person name="de Vries R.P."/>
            <person name="Dyer P.S."/>
            <person name="Fillinger S."/>
            <person name="Fournier E."/>
            <person name="Gout L."/>
            <person name="Hahn M."/>
            <person name="Kohn L."/>
            <person name="Lapalu N."/>
            <person name="Plummer K.M."/>
            <person name="Pradier J.M."/>
            <person name="Quevillon E."/>
            <person name="Sharon A."/>
            <person name="Simon A."/>
            <person name="ten Have A."/>
            <person name="Tudzynski B."/>
            <person name="Tudzynski P."/>
            <person name="Wincker P."/>
            <person name="Andrew M."/>
            <person name="Anthouard V."/>
            <person name="Beever R.E."/>
            <person name="Beffa R."/>
            <person name="Benoit I."/>
            <person name="Bouzid O."/>
            <person name="Brault B."/>
            <person name="Chen Z."/>
            <person name="Choquer M."/>
            <person name="Collemare J."/>
            <person name="Cotton P."/>
            <person name="Danchin E.G."/>
            <person name="Da Silva C."/>
            <person name="Gautier A."/>
            <person name="Giraud C."/>
            <person name="Giraud T."/>
            <person name="Gonzalez C."/>
            <person name="Grossetete S."/>
            <person name="Guldener U."/>
            <person name="Henrissat B."/>
            <person name="Howlett B.J."/>
            <person name="Kodira C."/>
            <person name="Kretschmer M."/>
            <person name="Lappartient A."/>
            <person name="Leroch M."/>
            <person name="Levis C."/>
            <person name="Mauceli E."/>
            <person name="Neuveglise C."/>
            <person name="Oeser B."/>
            <person name="Pearson M."/>
            <person name="Poulain J."/>
            <person name="Poussereau N."/>
            <person name="Quesneville H."/>
            <person name="Rascle C."/>
            <person name="Schumacher J."/>
            <person name="Segurens B."/>
            <person name="Sexton A."/>
            <person name="Silva E."/>
            <person name="Sirven C."/>
            <person name="Soanes D.M."/>
            <person name="Talbot N.J."/>
            <person name="Templeton M."/>
            <person name="Yandava C."/>
            <person name="Yarden O."/>
            <person name="Zeng Q."/>
            <person name="Rollins J.A."/>
            <person name="Lebrun M.H."/>
            <person name="Dickman M."/>
        </authorList>
    </citation>
    <scope>NUCLEOTIDE SEQUENCE [LARGE SCALE GENOMIC DNA]</scope>
    <source>
        <strain evidence="2">ATCC 18683 / 1980 / Ss-1</strain>
    </source>
</reference>